<keyword evidence="5" id="KW-1185">Reference proteome</keyword>
<keyword evidence="4" id="KW-0560">Oxidoreductase</keyword>
<dbReference type="AlphaFoldDB" id="A0A0A1MP41"/>
<name>A0A0A1MP41_9BACI</name>
<evidence type="ECO:0000313" key="5">
    <source>
        <dbReference type="Proteomes" id="UP000040453"/>
    </source>
</evidence>
<dbReference type="InterPro" id="IPR050766">
    <property type="entry name" value="Bact_Lucif_Oxidored"/>
</dbReference>
<feature type="domain" description="Luciferase-like" evidence="3">
    <location>
        <begin position="1"/>
        <end position="276"/>
    </location>
</feature>
<accession>A0A0A1MP41</accession>
<evidence type="ECO:0000256" key="1">
    <source>
        <dbReference type="ARBA" id="ARBA00007789"/>
    </source>
</evidence>
<sequence>MKLSILDQSPLFADADAKQALEASMDLAVLADQLGYERYWVAEHHDMQGLASPAPDILLGIIGSRTERIRIGSGAVLLPNYRPFNIAERYRMLAALYPNRVDLGIGRAPGGSAEASIALAGNFLEKVKAMPDYIDELLHFLQDDFSPEHLYSRVTAAPVPPVQPVPWLLGTSQRSAQLAVTKKLPYVFGHFMGADNGPEIMAGYLRHAESPSAIVAVSVLCAETEKEALELAEEAKRKREEQDPSPQADQEEQAQFADKQIIGDKALVQEKLTKLQEAYQCDEIMVLTMAPTYKAREYSYRQLAEIMNQTK</sequence>
<dbReference type="Proteomes" id="UP000040453">
    <property type="component" value="Unassembled WGS sequence"/>
</dbReference>
<dbReference type="GO" id="GO:0016705">
    <property type="term" value="F:oxidoreductase activity, acting on paired donors, with incorporation or reduction of molecular oxygen"/>
    <property type="evidence" value="ECO:0007669"/>
    <property type="project" value="InterPro"/>
</dbReference>
<dbReference type="InterPro" id="IPR019949">
    <property type="entry name" value="CmoO-like"/>
</dbReference>
<dbReference type="PANTHER" id="PTHR30137:SF20">
    <property type="entry name" value="N-ACETYL-S-ALKYLCYSTEINE MONOOXYGENASE"/>
    <property type="match status" value="1"/>
</dbReference>
<feature type="region of interest" description="Disordered" evidence="2">
    <location>
        <begin position="233"/>
        <end position="254"/>
    </location>
</feature>
<dbReference type="InterPro" id="IPR011251">
    <property type="entry name" value="Luciferase-like_dom"/>
</dbReference>
<dbReference type="GO" id="GO:0004497">
    <property type="term" value="F:monooxygenase activity"/>
    <property type="evidence" value="ECO:0007669"/>
    <property type="project" value="UniProtKB-KW"/>
</dbReference>
<protein>
    <submittedName>
        <fullName evidence="4">Limonene 1,2-monooxygenase</fullName>
    </submittedName>
</protein>
<dbReference type="InterPro" id="IPR036661">
    <property type="entry name" value="Luciferase-like_sf"/>
</dbReference>
<dbReference type="Pfam" id="PF00296">
    <property type="entry name" value="Bac_luciferase"/>
    <property type="match status" value="1"/>
</dbReference>
<dbReference type="RefSeq" id="WP_042530518.1">
    <property type="nucleotide sequence ID" value="NZ_CDGG01000001.1"/>
</dbReference>
<evidence type="ECO:0000256" key="2">
    <source>
        <dbReference type="SAM" id="MobiDB-lite"/>
    </source>
</evidence>
<keyword evidence="4" id="KW-0503">Monooxygenase</keyword>
<dbReference type="OrthoDB" id="9780518at2"/>
<evidence type="ECO:0000259" key="3">
    <source>
        <dbReference type="Pfam" id="PF00296"/>
    </source>
</evidence>
<dbReference type="Gene3D" id="3.20.20.30">
    <property type="entry name" value="Luciferase-like domain"/>
    <property type="match status" value="1"/>
</dbReference>
<proteinExistence type="predicted"/>
<reference evidence="4 5" key="1">
    <citation type="submission" date="2014-11" db="EMBL/GenBank/DDBJ databases">
        <authorList>
            <person name="Urmite Genomes Urmite Genomes"/>
        </authorList>
    </citation>
    <scope>NUCLEOTIDE SEQUENCE [LARGE SCALE GENOMIC DNA]</scope>
    <source>
        <strain evidence="4 5">Oc5</strain>
    </source>
</reference>
<dbReference type="NCBIfam" id="TIGR03558">
    <property type="entry name" value="oxido_grp_1"/>
    <property type="match status" value="1"/>
</dbReference>
<dbReference type="STRING" id="545501.BN997_01227"/>
<dbReference type="EMBL" id="CDGG01000001">
    <property type="protein sequence ID" value="CEI81407.1"/>
    <property type="molecule type" value="Genomic_DNA"/>
</dbReference>
<comment type="similarity">
    <text evidence="1">To bacterial alkanal monooxygenase alpha and beta chains.</text>
</comment>
<organism evidence="4 5">
    <name type="scientific">Oceanobacillus oncorhynchi</name>
    <dbReference type="NCBI Taxonomy" id="545501"/>
    <lineage>
        <taxon>Bacteria</taxon>
        <taxon>Bacillati</taxon>
        <taxon>Bacillota</taxon>
        <taxon>Bacilli</taxon>
        <taxon>Bacillales</taxon>
        <taxon>Bacillaceae</taxon>
        <taxon>Oceanobacillus</taxon>
    </lineage>
</organism>
<gene>
    <name evidence="4" type="primary">limB_2</name>
    <name evidence="4" type="ORF">BN997_01227</name>
</gene>
<dbReference type="PANTHER" id="PTHR30137">
    <property type="entry name" value="LUCIFERASE-LIKE MONOOXYGENASE"/>
    <property type="match status" value="1"/>
</dbReference>
<feature type="compositionally biased region" description="Basic and acidic residues" evidence="2">
    <location>
        <begin position="233"/>
        <end position="242"/>
    </location>
</feature>
<dbReference type="GO" id="GO:0005829">
    <property type="term" value="C:cytosol"/>
    <property type="evidence" value="ECO:0007669"/>
    <property type="project" value="TreeGrafter"/>
</dbReference>
<dbReference type="SUPFAM" id="SSF51679">
    <property type="entry name" value="Bacterial luciferase-like"/>
    <property type="match status" value="1"/>
</dbReference>
<evidence type="ECO:0000313" key="4">
    <source>
        <dbReference type="EMBL" id="CEI81407.1"/>
    </source>
</evidence>